<dbReference type="RefSeq" id="XP_017768992.1">
    <property type="nucleotide sequence ID" value="XM_017913503.1"/>
</dbReference>
<evidence type="ECO:0000259" key="1">
    <source>
        <dbReference type="Pfam" id="PF01248"/>
    </source>
</evidence>
<organism evidence="2 3">
    <name type="scientific">Nicrophorus vespilloides</name>
    <name type="common">Boreal carrion beetle</name>
    <dbReference type="NCBI Taxonomy" id="110193"/>
    <lineage>
        <taxon>Eukaryota</taxon>
        <taxon>Metazoa</taxon>
        <taxon>Ecdysozoa</taxon>
        <taxon>Arthropoda</taxon>
        <taxon>Hexapoda</taxon>
        <taxon>Insecta</taxon>
        <taxon>Pterygota</taxon>
        <taxon>Neoptera</taxon>
        <taxon>Endopterygota</taxon>
        <taxon>Coleoptera</taxon>
        <taxon>Polyphaga</taxon>
        <taxon>Staphyliniformia</taxon>
        <taxon>Silphidae</taxon>
        <taxon>Nicrophorinae</taxon>
        <taxon>Nicrophorus</taxon>
    </lineage>
</organism>
<gene>
    <name evidence="3" type="primary">LOC108557106</name>
</gene>
<dbReference type="InterPro" id="IPR004038">
    <property type="entry name" value="Ribosomal_eL8/eL30/eS12/Gad45"/>
</dbReference>
<dbReference type="GeneID" id="108557106"/>
<accession>A0ABM1M342</accession>
<dbReference type="InterPro" id="IPR042848">
    <property type="entry name" value="Rpp38"/>
</dbReference>
<evidence type="ECO:0000313" key="2">
    <source>
        <dbReference type="Proteomes" id="UP000695000"/>
    </source>
</evidence>
<reference evidence="3" key="1">
    <citation type="submission" date="2025-08" db="UniProtKB">
        <authorList>
            <consortium name="RefSeq"/>
        </authorList>
    </citation>
    <scope>IDENTIFICATION</scope>
    <source>
        <tissue evidence="3">Whole Larva</tissue>
    </source>
</reference>
<dbReference type="PANTHER" id="PTHR46948:SF1">
    <property type="entry name" value="RIBONUCLEASE P PROTEIN SUBUNIT P38"/>
    <property type="match status" value="1"/>
</dbReference>
<dbReference type="SUPFAM" id="SSF55315">
    <property type="entry name" value="L30e-like"/>
    <property type="match status" value="1"/>
</dbReference>
<feature type="domain" description="Ribosomal protein eL8/eL30/eS12/Gadd45" evidence="1">
    <location>
        <begin position="97"/>
        <end position="169"/>
    </location>
</feature>
<proteinExistence type="predicted"/>
<sequence>MGKPPVIQKRDQKKTLSAQKGKKEVIKNLLVNPYDEYFPEMNQSEAAGLLEFLEQLPSLKCTTKIPWADIKAIPKESRKSFRAEQSPDFQPPESEIKSNLIFGVNKVTRLLESEKCPASVLITADVNPRYMVKHVIDLCVLKKVNVLVVPKLKETLASSTGIPTIVLGLNNVRKFDAFNEKVKTLCANYPVPERHAHFAEDEAFCAESEQSVVEDEEIAVTKNFHLIRTDPNVRVFVPETSKAKSQTNPIDFLSFDDRKPAVKTNYIGLKVKSVRKNANRPKKFKPLV</sequence>
<dbReference type="Pfam" id="PF01248">
    <property type="entry name" value="Ribosomal_L7Ae"/>
    <property type="match status" value="1"/>
</dbReference>
<dbReference type="Gene3D" id="3.30.1330.30">
    <property type="match status" value="1"/>
</dbReference>
<dbReference type="InterPro" id="IPR029064">
    <property type="entry name" value="Ribosomal_eL30-like_sf"/>
</dbReference>
<evidence type="ECO:0000313" key="3">
    <source>
        <dbReference type="RefSeq" id="XP_017768992.1"/>
    </source>
</evidence>
<protein>
    <submittedName>
        <fullName evidence="3">Uncharacterized protein LOC108557106</fullName>
    </submittedName>
</protein>
<keyword evidence="2" id="KW-1185">Reference proteome</keyword>
<dbReference type="PANTHER" id="PTHR46948">
    <property type="entry name" value="RIBONUCLEASE P PROTEIN SUBUNIT P38"/>
    <property type="match status" value="1"/>
</dbReference>
<dbReference type="Proteomes" id="UP000695000">
    <property type="component" value="Unplaced"/>
</dbReference>
<name>A0ABM1M342_NICVS</name>